<keyword evidence="7 8" id="KW-0472">Membrane</keyword>
<feature type="transmembrane region" description="Helical" evidence="8">
    <location>
        <begin position="161"/>
        <end position="177"/>
    </location>
</feature>
<dbReference type="PANTHER" id="PTHR33908">
    <property type="entry name" value="MANNOSYLTRANSFERASE YKCB-RELATED"/>
    <property type="match status" value="1"/>
</dbReference>
<dbReference type="Proteomes" id="UP000590542">
    <property type="component" value="Unassembled WGS sequence"/>
</dbReference>
<dbReference type="EMBL" id="JAAZNV010000006">
    <property type="protein sequence ID" value="NMB91459.1"/>
    <property type="molecule type" value="Genomic_DNA"/>
</dbReference>
<evidence type="ECO:0000256" key="7">
    <source>
        <dbReference type="ARBA" id="ARBA00023136"/>
    </source>
</evidence>
<evidence type="ECO:0000256" key="3">
    <source>
        <dbReference type="ARBA" id="ARBA00022676"/>
    </source>
</evidence>
<evidence type="ECO:0000256" key="2">
    <source>
        <dbReference type="ARBA" id="ARBA00022475"/>
    </source>
</evidence>
<keyword evidence="2" id="KW-1003">Cell membrane</keyword>
<keyword evidence="5 8" id="KW-0812">Transmembrane</keyword>
<feature type="transmembrane region" description="Helical" evidence="8">
    <location>
        <begin position="220"/>
        <end position="238"/>
    </location>
</feature>
<dbReference type="InterPro" id="IPR050297">
    <property type="entry name" value="LipidA_mod_glycosyltrf_83"/>
</dbReference>
<feature type="transmembrane region" description="Helical" evidence="8">
    <location>
        <begin position="83"/>
        <end position="102"/>
    </location>
</feature>
<accession>A0A7X9E6P9</accession>
<dbReference type="GO" id="GO:0016763">
    <property type="term" value="F:pentosyltransferase activity"/>
    <property type="evidence" value="ECO:0007669"/>
    <property type="project" value="TreeGrafter"/>
</dbReference>
<evidence type="ECO:0000313" key="9">
    <source>
        <dbReference type="EMBL" id="NMB91459.1"/>
    </source>
</evidence>
<dbReference type="GO" id="GO:0005886">
    <property type="term" value="C:plasma membrane"/>
    <property type="evidence" value="ECO:0007669"/>
    <property type="project" value="UniProtKB-SubCell"/>
</dbReference>
<comment type="subcellular location">
    <subcellularLocation>
        <location evidence="1">Cell membrane</location>
        <topology evidence="1">Multi-pass membrane protein</topology>
    </subcellularLocation>
</comment>
<protein>
    <recommendedName>
        <fullName evidence="11">Glycosyltransferase RgtA/B/C/D-like domain-containing protein</fullName>
    </recommendedName>
</protein>
<sequence>MNLPRRIISFKYPSKISSLKIIIFLFFILLHLLLFNVNTAEWGDSYKILRASEFIKEGSYPADEKRPPAFSMVLALRPFQMDAILWGRGIMLIFSILSFIVFDKLISIFIKEKKYKLISLIIFTLNPVYLYWSLRIMADVPFSFLVLLSSYLLTRWKNSLSIWKSVLIGLICGLAILTRFEGYILLLSMFVGILFVDIQGQQLPFKLKNLLGLMANKLSYLLSLGLTTLVVILPWVLYRNPFSSKYFNEPSGRTYDLKMVWTYFSSLFYLFGFSSAFYFILKSFFSNLCVAKFLKENIGITLFLSLELILILLWPAAIPRLFVSVIPFLIILFSLSFKEYEESNLSNANRIDVCFLVLILMFYVLSQFILKLQFLIVIRAIFVVIILLQAVSILFIYLRKFNPALLVYVLSAFIWSLSTVYIHKDIYTAIKQASLYAVDNLEGKVVYNDTTSVAQWYLNYFKQGNFKGSTLYGEYLDMRNLNNLNSNVLSSSKVSYVILTNEDSINYESEVEKLKYLNLIKDFRYNIGDKQFFAKIFKFNGGTFK</sequence>
<feature type="transmembrane region" description="Helical" evidence="8">
    <location>
        <begin position="405"/>
        <end position="422"/>
    </location>
</feature>
<reference evidence="9 10" key="1">
    <citation type="journal article" date="2020" name="Biotechnol. Biofuels">
        <title>New insights from the biogas microbiome by comprehensive genome-resolved metagenomics of nearly 1600 species originating from multiple anaerobic digesters.</title>
        <authorList>
            <person name="Campanaro S."/>
            <person name="Treu L."/>
            <person name="Rodriguez-R L.M."/>
            <person name="Kovalovszki A."/>
            <person name="Ziels R.M."/>
            <person name="Maus I."/>
            <person name="Zhu X."/>
            <person name="Kougias P.G."/>
            <person name="Basile A."/>
            <person name="Luo G."/>
            <person name="Schluter A."/>
            <person name="Konstantinidis K.T."/>
            <person name="Angelidaki I."/>
        </authorList>
    </citation>
    <scope>NUCLEOTIDE SEQUENCE [LARGE SCALE GENOMIC DNA]</scope>
    <source>
        <strain evidence="9">AS27yjCOA_202</strain>
    </source>
</reference>
<evidence type="ECO:0008006" key="11">
    <source>
        <dbReference type="Google" id="ProtNLM"/>
    </source>
</evidence>
<proteinExistence type="predicted"/>
<evidence type="ECO:0000313" key="10">
    <source>
        <dbReference type="Proteomes" id="UP000590542"/>
    </source>
</evidence>
<feature type="transmembrane region" description="Helical" evidence="8">
    <location>
        <begin position="183"/>
        <end position="200"/>
    </location>
</feature>
<evidence type="ECO:0000256" key="1">
    <source>
        <dbReference type="ARBA" id="ARBA00004651"/>
    </source>
</evidence>
<comment type="caution">
    <text evidence="9">The sequence shown here is derived from an EMBL/GenBank/DDBJ whole genome shotgun (WGS) entry which is preliminary data.</text>
</comment>
<keyword evidence="3" id="KW-0328">Glycosyltransferase</keyword>
<feature type="transmembrane region" description="Helical" evidence="8">
    <location>
        <begin position="349"/>
        <end position="370"/>
    </location>
</feature>
<evidence type="ECO:0000256" key="4">
    <source>
        <dbReference type="ARBA" id="ARBA00022679"/>
    </source>
</evidence>
<feature type="transmembrane region" description="Helical" evidence="8">
    <location>
        <begin position="260"/>
        <end position="281"/>
    </location>
</feature>
<feature type="transmembrane region" description="Helical" evidence="8">
    <location>
        <begin position="320"/>
        <end position="337"/>
    </location>
</feature>
<evidence type="ECO:0000256" key="8">
    <source>
        <dbReference type="SAM" id="Phobius"/>
    </source>
</evidence>
<feature type="transmembrane region" description="Helical" evidence="8">
    <location>
        <begin position="21"/>
        <end position="40"/>
    </location>
</feature>
<dbReference type="PANTHER" id="PTHR33908:SF11">
    <property type="entry name" value="MEMBRANE PROTEIN"/>
    <property type="match status" value="1"/>
</dbReference>
<keyword evidence="4" id="KW-0808">Transferase</keyword>
<evidence type="ECO:0000256" key="6">
    <source>
        <dbReference type="ARBA" id="ARBA00022989"/>
    </source>
</evidence>
<keyword evidence="6 8" id="KW-1133">Transmembrane helix</keyword>
<feature type="transmembrane region" description="Helical" evidence="8">
    <location>
        <begin position="376"/>
        <end position="398"/>
    </location>
</feature>
<dbReference type="GO" id="GO:0009103">
    <property type="term" value="P:lipopolysaccharide biosynthetic process"/>
    <property type="evidence" value="ECO:0007669"/>
    <property type="project" value="UniProtKB-ARBA"/>
</dbReference>
<evidence type="ECO:0000256" key="5">
    <source>
        <dbReference type="ARBA" id="ARBA00022692"/>
    </source>
</evidence>
<gene>
    <name evidence="9" type="ORF">GYA37_01265</name>
</gene>
<dbReference type="AlphaFoldDB" id="A0A7X9E6P9"/>
<name>A0A7X9E6P9_UNCKA</name>
<organism evidence="9 10">
    <name type="scientific">candidate division WWE3 bacterium</name>
    <dbReference type="NCBI Taxonomy" id="2053526"/>
    <lineage>
        <taxon>Bacteria</taxon>
        <taxon>Katanobacteria</taxon>
    </lineage>
</organism>
<feature type="transmembrane region" description="Helical" evidence="8">
    <location>
        <begin position="114"/>
        <end position="132"/>
    </location>
</feature>